<sequence>MTSLPFLYPRLVRPLRGTVVRQFLRAYSNSHDTASSSTTTTTTASPSTVAKSNTASTSTSSRLRVRRDPIPFELPPDLESEIEPEEHIDGTITPMERQAFTKIFHDISRSQPSLDSTSTTTPRKDASEIMSEASTEQFRAREHIRGERREALEAARSASISVLSSLDKAGSGFTETENAETDSFADIPFAESDAADSADAARHRQRTLAAFPPSLRTAASEAIGSRERKRLRIQQQMQQQIQEAEIEDPVMIAAAKKAAQTEELRQKRQEKMELVMLSKRTDAALWEYMETSVFSMVEEFGLVSTTEAAPRDAKETTDREKGRKAAAKAASRTNAKKRPSAKLMTYGPVYSATLLHGLKLLGGHYGGGETSPLALAVLPRIKSLGLQSYVLGASTPLYNELLKIQWTRLGDAVAVFGLLQEMQQAGLAFNDGTLAVLKSMEFHFGVARAGAAVSTMVDLDSVHRPLGTVRGTSFVGAALRHLPDVAAVPSMVQWWRSQVEAGAINSRRFA</sequence>
<dbReference type="PANTHER" id="PTHR39468:SF1">
    <property type="entry name" value="MTF2-LIKE C-TERMINAL DOMAIN-CONTAINING PROTEIN"/>
    <property type="match status" value="1"/>
</dbReference>
<dbReference type="eggNOG" id="ENOG502S7AT">
    <property type="taxonomic scope" value="Eukaryota"/>
</dbReference>
<feature type="compositionally biased region" description="Low complexity" evidence="1">
    <location>
        <begin position="29"/>
        <end position="62"/>
    </location>
</feature>
<dbReference type="EMBL" id="KE148161">
    <property type="protein sequence ID" value="EPE04384.1"/>
    <property type="molecule type" value="Genomic_DNA"/>
</dbReference>
<feature type="domain" description="Mtf2-like C-terminal" evidence="2">
    <location>
        <begin position="262"/>
        <end position="441"/>
    </location>
</feature>
<evidence type="ECO:0000313" key="3">
    <source>
        <dbReference type="EMBL" id="EPE04384.1"/>
    </source>
</evidence>
<dbReference type="PANTHER" id="PTHR39468">
    <property type="entry name" value="CHROMOSOME 7, WHOLE GENOME SHOTGUN SEQUENCE"/>
    <property type="match status" value="1"/>
</dbReference>
<dbReference type="OrthoDB" id="2444174at2759"/>
<reference evidence="3 4" key="1">
    <citation type="journal article" date="2013" name="BMC Genomics">
        <title>The genome and transcriptome of the pine saprophyte Ophiostoma piceae, and a comparison with the bark beetle-associated pine pathogen Grosmannia clavigera.</title>
        <authorList>
            <person name="Haridas S."/>
            <person name="Wang Y."/>
            <person name="Lim L."/>
            <person name="Massoumi Alamouti S."/>
            <person name="Jackman S."/>
            <person name="Docking R."/>
            <person name="Robertson G."/>
            <person name="Birol I."/>
            <person name="Bohlmann J."/>
            <person name="Breuil C."/>
        </authorList>
    </citation>
    <scope>NUCLEOTIDE SEQUENCE [LARGE SCALE GENOMIC DNA]</scope>
    <source>
        <strain evidence="3 4">UAMH 11346</strain>
    </source>
</reference>
<dbReference type="Pfam" id="PF19189">
    <property type="entry name" value="Mtf2"/>
    <property type="match status" value="1"/>
</dbReference>
<accession>S3BSY7</accession>
<dbReference type="STRING" id="1262450.S3BSY7"/>
<keyword evidence="4" id="KW-1185">Reference proteome</keyword>
<dbReference type="VEuPathDB" id="FungiDB:F503_01388"/>
<dbReference type="AlphaFoldDB" id="S3BSY7"/>
<dbReference type="InterPro" id="IPR043837">
    <property type="entry name" value="Mtf2-like_C"/>
</dbReference>
<organism evidence="3 4">
    <name type="scientific">Ophiostoma piceae (strain UAMH 11346)</name>
    <name type="common">Sap stain fungus</name>
    <dbReference type="NCBI Taxonomy" id="1262450"/>
    <lineage>
        <taxon>Eukaryota</taxon>
        <taxon>Fungi</taxon>
        <taxon>Dikarya</taxon>
        <taxon>Ascomycota</taxon>
        <taxon>Pezizomycotina</taxon>
        <taxon>Sordariomycetes</taxon>
        <taxon>Sordariomycetidae</taxon>
        <taxon>Ophiostomatales</taxon>
        <taxon>Ophiostomataceae</taxon>
        <taxon>Ophiostoma</taxon>
    </lineage>
</organism>
<dbReference type="GO" id="GO:0005739">
    <property type="term" value="C:mitochondrion"/>
    <property type="evidence" value="ECO:0007669"/>
    <property type="project" value="InterPro"/>
</dbReference>
<feature type="compositionally biased region" description="Basic and acidic residues" evidence="1">
    <location>
        <begin position="309"/>
        <end position="323"/>
    </location>
</feature>
<dbReference type="InterPro" id="IPR040009">
    <property type="entry name" value="Mtf2/C5D6.12-like"/>
</dbReference>
<protein>
    <recommendedName>
        <fullName evidence="2">Mtf2-like C-terminal domain-containing protein</fullName>
    </recommendedName>
</protein>
<feature type="region of interest" description="Disordered" evidence="1">
    <location>
        <begin position="167"/>
        <end position="186"/>
    </location>
</feature>
<feature type="region of interest" description="Disordered" evidence="1">
    <location>
        <begin position="105"/>
        <end position="139"/>
    </location>
</feature>
<evidence type="ECO:0000259" key="2">
    <source>
        <dbReference type="Pfam" id="PF19189"/>
    </source>
</evidence>
<proteinExistence type="predicted"/>
<evidence type="ECO:0000256" key="1">
    <source>
        <dbReference type="SAM" id="MobiDB-lite"/>
    </source>
</evidence>
<gene>
    <name evidence="3" type="ORF">F503_01388</name>
</gene>
<dbReference type="Proteomes" id="UP000016923">
    <property type="component" value="Unassembled WGS sequence"/>
</dbReference>
<feature type="region of interest" description="Disordered" evidence="1">
    <location>
        <begin position="29"/>
        <end position="77"/>
    </location>
</feature>
<name>S3BSY7_OPHP1</name>
<feature type="compositionally biased region" description="Polar residues" evidence="1">
    <location>
        <begin position="109"/>
        <end position="121"/>
    </location>
</feature>
<evidence type="ECO:0000313" key="4">
    <source>
        <dbReference type="Proteomes" id="UP000016923"/>
    </source>
</evidence>
<dbReference type="HOGENOM" id="CLU_028481_0_0_1"/>
<feature type="region of interest" description="Disordered" evidence="1">
    <location>
        <begin position="307"/>
        <end position="334"/>
    </location>
</feature>